<dbReference type="GeneID" id="54573949"/>
<dbReference type="InterPro" id="IPR016169">
    <property type="entry name" value="FAD-bd_PCMH_sub2"/>
</dbReference>
<dbReference type="GO" id="GO:0016491">
    <property type="term" value="F:oxidoreductase activity"/>
    <property type="evidence" value="ECO:0007669"/>
    <property type="project" value="UniProtKB-KW"/>
</dbReference>
<keyword evidence="3" id="KW-0274">FAD</keyword>
<dbReference type="InterPro" id="IPR036318">
    <property type="entry name" value="FAD-bd_PCMH-like_sf"/>
</dbReference>
<protein>
    <submittedName>
        <fullName evidence="7">FAD-binding domain-containing protein</fullName>
    </submittedName>
</protein>
<dbReference type="PROSITE" id="PS51387">
    <property type="entry name" value="FAD_PCMH"/>
    <property type="match status" value="1"/>
</dbReference>
<dbReference type="EMBL" id="ML987191">
    <property type="protein sequence ID" value="KAF2252759.1"/>
    <property type="molecule type" value="Genomic_DNA"/>
</dbReference>
<keyword evidence="4" id="KW-0560">Oxidoreductase</keyword>
<dbReference type="Pfam" id="PF01565">
    <property type="entry name" value="FAD_binding_4"/>
    <property type="match status" value="1"/>
</dbReference>
<evidence type="ECO:0000313" key="8">
    <source>
        <dbReference type="Proteomes" id="UP000800094"/>
    </source>
</evidence>
<dbReference type="AlphaFoldDB" id="A0A6A6IR21"/>
<dbReference type="InterPro" id="IPR012951">
    <property type="entry name" value="BBE"/>
</dbReference>
<proteinExistence type="inferred from homology"/>
<feature type="signal peptide" evidence="5">
    <location>
        <begin position="1"/>
        <end position="18"/>
    </location>
</feature>
<dbReference type="PANTHER" id="PTHR42973:SF53">
    <property type="entry name" value="FAD-BINDING PCMH-TYPE DOMAIN-CONTAINING PROTEIN-RELATED"/>
    <property type="match status" value="1"/>
</dbReference>
<evidence type="ECO:0000256" key="5">
    <source>
        <dbReference type="SAM" id="SignalP"/>
    </source>
</evidence>
<evidence type="ECO:0000259" key="6">
    <source>
        <dbReference type="PROSITE" id="PS51387"/>
    </source>
</evidence>
<accession>A0A6A6IR21</accession>
<dbReference type="InterPro" id="IPR006094">
    <property type="entry name" value="Oxid_FAD_bind_N"/>
</dbReference>
<gene>
    <name evidence="7" type="ORF">BU26DRAFT_208742</name>
</gene>
<keyword evidence="8" id="KW-1185">Reference proteome</keyword>
<reference evidence="7" key="1">
    <citation type="journal article" date="2020" name="Stud. Mycol.">
        <title>101 Dothideomycetes genomes: a test case for predicting lifestyles and emergence of pathogens.</title>
        <authorList>
            <person name="Haridas S."/>
            <person name="Albert R."/>
            <person name="Binder M."/>
            <person name="Bloem J."/>
            <person name="Labutti K."/>
            <person name="Salamov A."/>
            <person name="Andreopoulos B."/>
            <person name="Baker S."/>
            <person name="Barry K."/>
            <person name="Bills G."/>
            <person name="Bluhm B."/>
            <person name="Cannon C."/>
            <person name="Castanera R."/>
            <person name="Culley D."/>
            <person name="Daum C."/>
            <person name="Ezra D."/>
            <person name="Gonzalez J."/>
            <person name="Henrissat B."/>
            <person name="Kuo A."/>
            <person name="Liang C."/>
            <person name="Lipzen A."/>
            <person name="Lutzoni F."/>
            <person name="Magnuson J."/>
            <person name="Mondo S."/>
            <person name="Nolan M."/>
            <person name="Ohm R."/>
            <person name="Pangilinan J."/>
            <person name="Park H.-J."/>
            <person name="Ramirez L."/>
            <person name="Alfaro M."/>
            <person name="Sun H."/>
            <person name="Tritt A."/>
            <person name="Yoshinaga Y."/>
            <person name="Zwiers L.-H."/>
            <person name="Turgeon B."/>
            <person name="Goodwin S."/>
            <person name="Spatafora J."/>
            <person name="Crous P."/>
            <person name="Grigoriev I."/>
        </authorList>
    </citation>
    <scope>NUCLEOTIDE SEQUENCE</scope>
    <source>
        <strain evidence="7">CBS 122368</strain>
    </source>
</reference>
<evidence type="ECO:0000256" key="3">
    <source>
        <dbReference type="ARBA" id="ARBA00022827"/>
    </source>
</evidence>
<dbReference type="InterPro" id="IPR050416">
    <property type="entry name" value="FAD-linked_Oxidoreductase"/>
</dbReference>
<evidence type="ECO:0000256" key="4">
    <source>
        <dbReference type="ARBA" id="ARBA00023002"/>
    </source>
</evidence>
<sequence>MSFLRTVLLSSVALGSSTIRIPVGASSSDPLTACTILKTTYPNITLLPQDEGYVNETQKSWSAAAWLTPACVFAPSYASQLSLAVRVFANTSTAFAMRGGGHMPIADAANINSSGVLISSTNLNTLRLSDDNQTMSIGPGPRWGDVFEYMDGTNLTVVGGRLAPVGVPGLLLGGGISHYSYKHGLGSANGKIKAYEAVLADGTIALVTGDNEYSDLYWALQGGGNSFALVTRFDLQTFYAGTPLMAEASYGNSNATRDAWLAAVLDFAVNGDQDTAAALIPVARWGPNFTAPSYESTLFYNGSAAPTSGPFTTFFEETTLKSVNASSTLVPRTLAQYAKLLRPAFGPGGPGYGLRQKFRVVSTAATAEAMNIVHDTYFDAVRSSGIANRLPGFFTGLAFNAITRTFAEASAGTPQNIPAEPAFWIEESLTWESAEDDAEIEEWVRNVNVEIETKLAAVNGTSRYVYLNDADKGQAVFEAYGEESLKRLRSIRVKYDPARVFTDLMPGGFKVDPATSA</sequence>
<comment type="similarity">
    <text evidence="1">Belongs to the oxygen-dependent FAD-linked oxidoreductase family.</text>
</comment>
<feature type="chain" id="PRO_5025363049" evidence="5">
    <location>
        <begin position="19"/>
        <end position="517"/>
    </location>
</feature>
<keyword evidence="5" id="KW-0732">Signal</keyword>
<organism evidence="7 8">
    <name type="scientific">Trematosphaeria pertusa</name>
    <dbReference type="NCBI Taxonomy" id="390896"/>
    <lineage>
        <taxon>Eukaryota</taxon>
        <taxon>Fungi</taxon>
        <taxon>Dikarya</taxon>
        <taxon>Ascomycota</taxon>
        <taxon>Pezizomycotina</taxon>
        <taxon>Dothideomycetes</taxon>
        <taxon>Pleosporomycetidae</taxon>
        <taxon>Pleosporales</taxon>
        <taxon>Massarineae</taxon>
        <taxon>Trematosphaeriaceae</taxon>
        <taxon>Trematosphaeria</taxon>
    </lineage>
</organism>
<evidence type="ECO:0000313" key="7">
    <source>
        <dbReference type="EMBL" id="KAF2252759.1"/>
    </source>
</evidence>
<dbReference type="PANTHER" id="PTHR42973">
    <property type="entry name" value="BINDING OXIDOREDUCTASE, PUTATIVE (AFU_ORTHOLOGUE AFUA_1G17690)-RELATED"/>
    <property type="match status" value="1"/>
</dbReference>
<dbReference type="Proteomes" id="UP000800094">
    <property type="component" value="Unassembled WGS sequence"/>
</dbReference>
<name>A0A6A6IR21_9PLEO</name>
<dbReference type="InterPro" id="IPR016166">
    <property type="entry name" value="FAD-bd_PCMH"/>
</dbReference>
<evidence type="ECO:0000256" key="1">
    <source>
        <dbReference type="ARBA" id="ARBA00005466"/>
    </source>
</evidence>
<dbReference type="Gene3D" id="3.30.465.10">
    <property type="match status" value="1"/>
</dbReference>
<feature type="domain" description="FAD-binding PCMH-type" evidence="6">
    <location>
        <begin position="65"/>
        <end position="240"/>
    </location>
</feature>
<dbReference type="GO" id="GO:0071949">
    <property type="term" value="F:FAD binding"/>
    <property type="evidence" value="ECO:0007669"/>
    <property type="project" value="InterPro"/>
</dbReference>
<dbReference type="SUPFAM" id="SSF56176">
    <property type="entry name" value="FAD-binding/transporter-associated domain-like"/>
    <property type="match status" value="1"/>
</dbReference>
<dbReference type="Pfam" id="PF08031">
    <property type="entry name" value="BBE"/>
    <property type="match status" value="1"/>
</dbReference>
<dbReference type="RefSeq" id="XP_033687763.1">
    <property type="nucleotide sequence ID" value="XM_033820619.1"/>
</dbReference>
<keyword evidence="2" id="KW-0285">Flavoprotein</keyword>
<dbReference type="OrthoDB" id="2151789at2759"/>
<evidence type="ECO:0000256" key="2">
    <source>
        <dbReference type="ARBA" id="ARBA00022630"/>
    </source>
</evidence>